<dbReference type="KEGG" id="abf:AMK58_19915"/>
<dbReference type="PANTHER" id="PTHR43245">
    <property type="entry name" value="BIFUNCTIONAL POLYMYXIN RESISTANCE PROTEIN ARNA"/>
    <property type="match status" value="1"/>
</dbReference>
<feature type="domain" description="NAD-dependent epimerase/dehydratase" evidence="1">
    <location>
        <begin position="5"/>
        <end position="231"/>
    </location>
</feature>
<dbReference type="AlphaFoldDB" id="A0A0P0EZ01"/>
<reference evidence="3 4" key="1">
    <citation type="submission" date="2018-09" db="EMBL/GenBank/DDBJ databases">
        <title>Whole genome based analysis of evolution and adaptive divergence in Indian and Brazilian strains of Azospirillum brasilense.</title>
        <authorList>
            <person name="Singh C."/>
            <person name="Tripathi A.K."/>
        </authorList>
    </citation>
    <scope>NUCLEOTIDE SEQUENCE [LARGE SCALE GENOMIC DNA]</scope>
    <source>
        <strain evidence="3 4">MTCC4038</strain>
        <plasmid evidence="3 4">p1</plasmid>
    </source>
</reference>
<evidence type="ECO:0000313" key="5">
    <source>
        <dbReference type="Proteomes" id="UP001277471"/>
    </source>
</evidence>
<organism evidence="3 4">
    <name type="scientific">Azospirillum brasilense</name>
    <dbReference type="NCBI Taxonomy" id="192"/>
    <lineage>
        <taxon>Bacteria</taxon>
        <taxon>Pseudomonadati</taxon>
        <taxon>Pseudomonadota</taxon>
        <taxon>Alphaproteobacteria</taxon>
        <taxon>Rhodospirillales</taxon>
        <taxon>Azospirillaceae</taxon>
        <taxon>Azospirillum</taxon>
    </lineage>
</organism>
<dbReference type="Proteomes" id="UP001277471">
    <property type="component" value="Unassembled WGS sequence"/>
</dbReference>
<accession>A0A0P0EZ01</accession>
<dbReference type="InterPro" id="IPR036291">
    <property type="entry name" value="NAD(P)-bd_dom_sf"/>
</dbReference>
<dbReference type="PANTHER" id="PTHR43245:SF53">
    <property type="entry name" value="EPIMERASE-RELATED"/>
    <property type="match status" value="1"/>
</dbReference>
<reference evidence="2 5" key="2">
    <citation type="submission" date="2023-11" db="EMBL/GenBank/DDBJ databases">
        <title>MicrobeMod: A computational toolkit for identifying prokaryotic methylation and restriction-modification with nanopore sequencing.</title>
        <authorList>
            <person name="Crits-Christoph A."/>
            <person name="Kang S.C."/>
            <person name="Lee H."/>
            <person name="Ostrov N."/>
        </authorList>
    </citation>
    <scope>NUCLEOTIDE SEQUENCE [LARGE SCALE GENOMIC DNA]</scope>
    <source>
        <strain evidence="2 5">ATCC 29145</strain>
    </source>
</reference>
<evidence type="ECO:0000313" key="2">
    <source>
        <dbReference type="EMBL" id="MDX5952112.1"/>
    </source>
</evidence>
<dbReference type="Gene3D" id="3.90.25.10">
    <property type="entry name" value="UDP-galactose 4-epimerase, domain 1"/>
    <property type="match status" value="1"/>
</dbReference>
<dbReference type="Pfam" id="PF01370">
    <property type="entry name" value="Epimerase"/>
    <property type="match status" value="1"/>
</dbReference>
<protein>
    <submittedName>
        <fullName evidence="3">NAD-dependent epimerase/dehydratase family protein</fullName>
    </submittedName>
</protein>
<dbReference type="EMBL" id="JAWXYC010000003">
    <property type="protein sequence ID" value="MDX5952112.1"/>
    <property type="molecule type" value="Genomic_DNA"/>
</dbReference>
<keyword evidence="3" id="KW-0614">Plasmid</keyword>
<dbReference type="SUPFAM" id="SSF51735">
    <property type="entry name" value="NAD(P)-binding Rossmann-fold domains"/>
    <property type="match status" value="1"/>
</dbReference>
<evidence type="ECO:0000259" key="1">
    <source>
        <dbReference type="Pfam" id="PF01370"/>
    </source>
</evidence>
<dbReference type="Proteomes" id="UP000298774">
    <property type="component" value="Plasmid p1"/>
</dbReference>
<dbReference type="InterPro" id="IPR050177">
    <property type="entry name" value="Lipid_A_modif_metabolic_enz"/>
</dbReference>
<gene>
    <name evidence="3" type="ORF">D3868_17385</name>
    <name evidence="2" type="ORF">SIM66_13045</name>
</gene>
<dbReference type="Gene3D" id="3.40.50.720">
    <property type="entry name" value="NAD(P)-binding Rossmann-like Domain"/>
    <property type="match status" value="1"/>
</dbReference>
<name>A0A0P0EZ01_AZOBR</name>
<dbReference type="InterPro" id="IPR001509">
    <property type="entry name" value="Epimerase_deHydtase"/>
</dbReference>
<evidence type="ECO:0000313" key="3">
    <source>
        <dbReference type="EMBL" id="QCO10829.1"/>
    </source>
</evidence>
<dbReference type="GeneID" id="56451366"/>
<dbReference type="EMBL" id="CP032340">
    <property type="protein sequence ID" value="QCO10829.1"/>
    <property type="molecule type" value="Genomic_DNA"/>
</dbReference>
<proteinExistence type="predicted"/>
<dbReference type="RefSeq" id="WP_035677336.1">
    <property type="nucleotide sequence ID" value="NZ_CP012915.1"/>
</dbReference>
<evidence type="ECO:0000313" key="4">
    <source>
        <dbReference type="Proteomes" id="UP000298774"/>
    </source>
</evidence>
<sequence>MAHFLVTGGCGFIGSHLADQLIGDGHRVTILDDMSTGRLENKPLLAKLVVGDVADPDAVRQAIQGVDGVFHLAAVASVQRSRELWAETHRTNLSGTVTVFEAARNARNGNPVPVVYASSAAVYGDNTATPLREDAATRPLSAYGVDKLGCEMHANVAWAIHGVPTTGFRFFNVYGPRQDPSSPYSGVISIFARRVAQGEDVTVFGDGEQVRDFVFVGDVVRFLVKAMEIKAMERRPQGAEVFNLCTGRPTSLLMLLEVLQELCASRVRRLHQPARAGDIRVSIGDPARLRASFGEGCRFGLLQGLSATLTGEMPR</sequence>
<keyword evidence="5" id="KW-1185">Reference proteome</keyword>
<geneLocation type="plasmid" evidence="3 4">
    <name>p1</name>
</geneLocation>